<organism evidence="1 2">
    <name type="scientific">Crocosphaera watsonii WH 0003</name>
    <dbReference type="NCBI Taxonomy" id="423471"/>
    <lineage>
        <taxon>Bacteria</taxon>
        <taxon>Bacillati</taxon>
        <taxon>Cyanobacteriota</taxon>
        <taxon>Cyanophyceae</taxon>
        <taxon>Oscillatoriophycideae</taxon>
        <taxon>Chroococcales</taxon>
        <taxon>Aphanothecaceae</taxon>
        <taxon>Crocosphaera</taxon>
    </lineage>
</organism>
<gene>
    <name evidence="1" type="ORF">CWATWH0003_3510</name>
</gene>
<protein>
    <recommendedName>
        <fullName evidence="3">DUF433 domain-containing protein</fullName>
    </recommendedName>
</protein>
<proteinExistence type="predicted"/>
<dbReference type="Proteomes" id="UP000003477">
    <property type="component" value="Unassembled WGS sequence"/>
</dbReference>
<dbReference type="PATRIC" id="fig|423471.3.peg.3293"/>
<dbReference type="InterPro" id="IPR007367">
    <property type="entry name" value="DUF433"/>
</dbReference>
<dbReference type="GeneID" id="88767038"/>
<accession>G5J7S4</accession>
<comment type="caution">
    <text evidence="1">The sequence shown here is derived from an EMBL/GenBank/DDBJ whole genome shotgun (WGS) entry which is preliminary data.</text>
</comment>
<dbReference type="EMBL" id="AESD01000523">
    <property type="protein sequence ID" value="EHJ11758.1"/>
    <property type="molecule type" value="Genomic_DNA"/>
</dbReference>
<dbReference type="Gene3D" id="1.10.10.10">
    <property type="entry name" value="Winged helix-like DNA-binding domain superfamily/Winged helix DNA-binding domain"/>
    <property type="match status" value="1"/>
</dbReference>
<dbReference type="RefSeq" id="WP_007311560.1">
    <property type="nucleotide sequence ID" value="NZ_AESD01000523.1"/>
</dbReference>
<dbReference type="InterPro" id="IPR009057">
    <property type="entry name" value="Homeodomain-like_sf"/>
</dbReference>
<reference evidence="1 2" key="1">
    <citation type="journal article" date="2011" name="Front. Microbiol.">
        <title>Two Strains of Crocosphaera watsonii with Highly Conserved Genomes are Distinguished by Strain-Specific Features.</title>
        <authorList>
            <person name="Bench S.R."/>
            <person name="Ilikchyan I.N."/>
            <person name="Tripp H.J."/>
            <person name="Zehr J.P."/>
        </authorList>
    </citation>
    <scope>NUCLEOTIDE SEQUENCE [LARGE SCALE GENOMIC DNA]</scope>
    <source>
        <strain evidence="1 2">WH 0003</strain>
    </source>
</reference>
<sequence length="108" mass="13034">MKLEDYFTFLSADDIRIRGTRVGIETILYEYIYNHQSPEAIANIYTNLSLEQIYATILYFLHNQQSVTQYMIDWLNYCQESEKQQIENPPNYVIRLRQIKAEREMITR</sequence>
<evidence type="ECO:0008006" key="3">
    <source>
        <dbReference type="Google" id="ProtNLM"/>
    </source>
</evidence>
<dbReference type="Pfam" id="PF04255">
    <property type="entry name" value="DUF433"/>
    <property type="match status" value="1"/>
</dbReference>
<evidence type="ECO:0000313" key="2">
    <source>
        <dbReference type="Proteomes" id="UP000003477"/>
    </source>
</evidence>
<evidence type="ECO:0000313" key="1">
    <source>
        <dbReference type="EMBL" id="EHJ11758.1"/>
    </source>
</evidence>
<dbReference type="SUPFAM" id="SSF46689">
    <property type="entry name" value="Homeodomain-like"/>
    <property type="match status" value="1"/>
</dbReference>
<name>G5J7S4_CROWT</name>
<dbReference type="InterPro" id="IPR036388">
    <property type="entry name" value="WH-like_DNA-bd_sf"/>
</dbReference>
<dbReference type="AlphaFoldDB" id="G5J7S4"/>